<evidence type="ECO:0000313" key="2">
    <source>
        <dbReference type="Proteomes" id="UP000594086"/>
    </source>
</evidence>
<evidence type="ECO:0000313" key="1">
    <source>
        <dbReference type="EMBL" id="QOR58081.1"/>
    </source>
</evidence>
<keyword evidence="2" id="KW-1185">Reference proteome</keyword>
<reference evidence="1 2" key="1">
    <citation type="submission" date="2020-07" db="EMBL/GenBank/DDBJ databases">
        <title>Taxonomic proposal: Crassvirales, a new order of highly abundant and diverse bacterial viruses.</title>
        <authorList>
            <person name="Shkoporov A.N."/>
            <person name="Stockdale S.R."/>
            <person name="Guerin E."/>
            <person name="Ross R.P."/>
            <person name="Hill C."/>
        </authorList>
    </citation>
    <scope>NUCLEOTIDE SEQUENCE [LARGE SCALE GENOMIC DNA]</scope>
</reference>
<protein>
    <submittedName>
        <fullName evidence="1">Uncharacterized protein</fullName>
    </submittedName>
</protein>
<dbReference type="Proteomes" id="UP000594086">
    <property type="component" value="Segment"/>
</dbReference>
<accession>A0A7M1RW23</accession>
<dbReference type="RefSeq" id="YP_010110239.1">
    <property type="nucleotide sequence ID" value="NC_055869.1"/>
</dbReference>
<dbReference type="EMBL" id="MT774376">
    <property type="protein sequence ID" value="QOR58081.1"/>
    <property type="molecule type" value="Genomic_DNA"/>
</dbReference>
<dbReference type="KEGG" id="vg:65128536"/>
<organism evidence="1 2">
    <name type="scientific">uncultured phage cr55_1</name>
    <dbReference type="NCBI Taxonomy" id="2772060"/>
    <lineage>
        <taxon>Viruses</taxon>
        <taxon>Duplodnaviria</taxon>
        <taxon>Heunggongvirae</taxon>
        <taxon>Uroviricota</taxon>
        <taxon>Caudoviricetes</taxon>
        <taxon>Crassvirales</taxon>
        <taxon>Suoliviridae</taxon>
        <taxon>Boorivirinae</taxon>
        <taxon>Culoivirus</taxon>
        <taxon>Culoivirus intestinalis</taxon>
    </lineage>
</organism>
<proteinExistence type="predicted"/>
<sequence>MNISELHIAFKIEADKNAVNIGMSGCPSFLPEEIDYWLYTAYLSKIATKFTGNNTIRTPFEENSKRVSDLEGLVKTDKGLTLLSETTSNRLMLNDFKSTITYGSQAQDKRMYFIQGILHFGSKLANVKLISHENAMRFLETYNNKPWIEEPVAILEDNKLIVFVDRDLMTGPYTIDLTYLAYPKRLNNQDITSGMDEIPEYMQYEVVKLAADMALENIESPRVQSHPQYVAQLAE</sequence>
<dbReference type="GeneID" id="65128536"/>
<name>A0A7M1RW23_9CAUD</name>